<dbReference type="Proteomes" id="UP001165960">
    <property type="component" value="Unassembled WGS sequence"/>
</dbReference>
<gene>
    <name evidence="1" type="ORF">DSO57_1024978</name>
</gene>
<accession>A0ACC2SFT2</accession>
<keyword evidence="2" id="KW-1185">Reference proteome</keyword>
<dbReference type="EMBL" id="QTSX02005108">
    <property type="protein sequence ID" value="KAJ9060996.1"/>
    <property type="molecule type" value="Genomic_DNA"/>
</dbReference>
<evidence type="ECO:0000313" key="2">
    <source>
        <dbReference type="Proteomes" id="UP001165960"/>
    </source>
</evidence>
<comment type="caution">
    <text evidence="1">The sequence shown here is derived from an EMBL/GenBank/DDBJ whole genome shotgun (WGS) entry which is preliminary data.</text>
</comment>
<evidence type="ECO:0000313" key="1">
    <source>
        <dbReference type="EMBL" id="KAJ9060996.1"/>
    </source>
</evidence>
<protein>
    <submittedName>
        <fullName evidence="1">Uncharacterized protein</fullName>
    </submittedName>
</protein>
<proteinExistence type="predicted"/>
<organism evidence="1 2">
    <name type="scientific">Entomophthora muscae</name>
    <dbReference type="NCBI Taxonomy" id="34485"/>
    <lineage>
        <taxon>Eukaryota</taxon>
        <taxon>Fungi</taxon>
        <taxon>Fungi incertae sedis</taxon>
        <taxon>Zoopagomycota</taxon>
        <taxon>Entomophthoromycotina</taxon>
        <taxon>Entomophthoromycetes</taxon>
        <taxon>Entomophthorales</taxon>
        <taxon>Entomophthoraceae</taxon>
        <taxon>Entomophthora</taxon>
    </lineage>
</organism>
<reference evidence="1" key="1">
    <citation type="submission" date="2022-04" db="EMBL/GenBank/DDBJ databases">
        <title>Genome of the entomopathogenic fungus Entomophthora muscae.</title>
        <authorList>
            <person name="Elya C."/>
            <person name="Lovett B.R."/>
            <person name="Lee E."/>
            <person name="Macias A.M."/>
            <person name="Hajek A.E."/>
            <person name="De Bivort B.L."/>
            <person name="Kasson M.T."/>
            <person name="De Fine Licht H.H."/>
            <person name="Stajich J.E."/>
        </authorList>
    </citation>
    <scope>NUCLEOTIDE SEQUENCE</scope>
    <source>
        <strain evidence="1">Berkeley</strain>
    </source>
</reference>
<sequence length="144" mass="16391">MEDSSPECIKNEISPQDWLNLLLGDLGTSVTAVHVALLHAHFPVKLVDEALELVGHQRVYEIKYELAPGFYELSGDTIYHCRIDHPVYCSCETMFDSVCSNSSFAECHHILAIRLEKALLKERLPCKNYRLSPIDFSRLLMRGL</sequence>
<name>A0ACC2SFT2_9FUNG</name>